<evidence type="ECO:0000256" key="15">
    <source>
        <dbReference type="ARBA" id="ARBA00041260"/>
    </source>
</evidence>
<evidence type="ECO:0000256" key="6">
    <source>
        <dbReference type="ARBA" id="ARBA00022968"/>
    </source>
</evidence>
<dbReference type="GO" id="GO:0009251">
    <property type="term" value="P:glucan catabolic process"/>
    <property type="evidence" value="ECO:0007669"/>
    <property type="project" value="TreeGrafter"/>
</dbReference>
<dbReference type="GO" id="GO:0004338">
    <property type="term" value="F:glucan exo-1,3-beta-glucosidase activity"/>
    <property type="evidence" value="ECO:0007669"/>
    <property type="project" value="UniProtKB-EC"/>
</dbReference>
<dbReference type="Gene3D" id="3.20.20.80">
    <property type="entry name" value="Glycosidases"/>
    <property type="match status" value="1"/>
</dbReference>
<keyword evidence="11" id="KW-0961">Cell wall biogenesis/degradation</keyword>
<comment type="subcellular location">
    <subcellularLocation>
        <location evidence="1">Cell membrane</location>
        <topology evidence="1">Single-pass type II membrane protein</topology>
    </subcellularLocation>
</comment>
<keyword evidence="6" id="KW-0735">Signal-anchor</keyword>
<organism evidence="19">
    <name type="scientific">Pyrodinium bahamense</name>
    <dbReference type="NCBI Taxonomy" id="73915"/>
    <lineage>
        <taxon>Eukaryota</taxon>
        <taxon>Sar</taxon>
        <taxon>Alveolata</taxon>
        <taxon>Dinophyceae</taxon>
        <taxon>Gonyaulacales</taxon>
        <taxon>Pyrocystaceae</taxon>
        <taxon>Pyrodinium</taxon>
    </lineage>
</organism>
<dbReference type="GO" id="GO:0005576">
    <property type="term" value="C:extracellular region"/>
    <property type="evidence" value="ECO:0007669"/>
    <property type="project" value="TreeGrafter"/>
</dbReference>
<evidence type="ECO:0000313" key="19">
    <source>
        <dbReference type="EMBL" id="CAD8381829.1"/>
    </source>
</evidence>
<feature type="compositionally biased region" description="Low complexity" evidence="17">
    <location>
        <begin position="1"/>
        <end position="12"/>
    </location>
</feature>
<comment type="catalytic activity">
    <reaction evidence="12">
        <text>Successive hydrolysis of beta-D-glucose units from the non-reducing ends of (1-&gt;3)-beta-D-glucans, releasing alpha-glucose.</text>
        <dbReference type="EC" id="3.2.1.58"/>
    </reaction>
</comment>
<gene>
    <name evidence="19" type="ORF">PBAH0796_LOCUS25517</name>
</gene>
<feature type="domain" description="Glycoside hydrolase family 5" evidence="18">
    <location>
        <begin position="304"/>
        <end position="572"/>
    </location>
</feature>
<evidence type="ECO:0000256" key="9">
    <source>
        <dbReference type="ARBA" id="ARBA00023180"/>
    </source>
</evidence>
<dbReference type="GO" id="GO:0071555">
    <property type="term" value="P:cell wall organization"/>
    <property type="evidence" value="ECO:0007669"/>
    <property type="project" value="UniProtKB-KW"/>
</dbReference>
<evidence type="ECO:0000256" key="4">
    <source>
        <dbReference type="ARBA" id="ARBA00022692"/>
    </source>
</evidence>
<comment type="similarity">
    <text evidence="2 16">Belongs to the glycosyl hydrolase 5 (cellulase A) family.</text>
</comment>
<evidence type="ECO:0000256" key="17">
    <source>
        <dbReference type="SAM" id="MobiDB-lite"/>
    </source>
</evidence>
<keyword evidence="7" id="KW-1133">Transmembrane helix</keyword>
<sequence length="617" mass="66456">MAAGATVVAAAADSPRRGRRSVVGSSEAQAEVTTPPKTPAKSPRTAAAQRAAQPSTAAASASAAVGGCSRGTPGALLPHHICEAVTRVVWAQAKAQAARPAGAAAAGVPEGAPASGRAPQPASPPLKRRLELPGDLQHSSAAASFAFPGFDASQPSQSQSQSQTQLEGEDGVALAEGARLALAAAMEQLGSGGEVVRAAEVLSRVRSMALAATAYWREVSIDLSKAAASLARFLAHQRRLFWGRPPWRGVNLGGWLILEPGPSAELFDAHGPAACEWDLMARMRARLGDEAAEAALRAHRDSFVTEEDFRRIRSLGFNAVRIPFGYWVVTGPGKGEEVYAGPALEFLDRALAWCKACGLQALLDLHGAPGGESGERPCGRERADWHWGDWRLNESIEALRVLAERYRGHPCVAGVSVCNEPSETLPAEVLCNFYDCAVRTIREAGMPPDEVAVVLPAYRTERLDEIWRLWNRRFDGFARHTNVAFDLHLYHCFGPWWQRQGLGSHLRMAKRHRKILRRVPAVVGEWSLALPPGARAGDDAHEEDLALAAFAAGQLEAYGQASHGWFFWNWRDSPRQHAGWDARKCFERQWLTKGNLEDAVRHPAAAPTMESTAAGGA</sequence>
<evidence type="ECO:0000256" key="12">
    <source>
        <dbReference type="ARBA" id="ARBA00036824"/>
    </source>
</evidence>
<evidence type="ECO:0000256" key="1">
    <source>
        <dbReference type="ARBA" id="ARBA00004401"/>
    </source>
</evidence>
<dbReference type="PANTHER" id="PTHR31297:SF34">
    <property type="entry name" value="GLUCAN 1,3-BETA-GLUCOSIDASE 2"/>
    <property type="match status" value="1"/>
</dbReference>
<evidence type="ECO:0000256" key="5">
    <source>
        <dbReference type="ARBA" id="ARBA00022801"/>
    </source>
</evidence>
<dbReference type="GO" id="GO:0009986">
    <property type="term" value="C:cell surface"/>
    <property type="evidence" value="ECO:0007669"/>
    <property type="project" value="TreeGrafter"/>
</dbReference>
<feature type="region of interest" description="Disordered" evidence="17">
    <location>
        <begin position="1"/>
        <end position="58"/>
    </location>
</feature>
<dbReference type="SUPFAM" id="SSF51445">
    <property type="entry name" value="(Trans)glycosidases"/>
    <property type="match status" value="1"/>
</dbReference>
<dbReference type="GO" id="GO:0005886">
    <property type="term" value="C:plasma membrane"/>
    <property type="evidence" value="ECO:0007669"/>
    <property type="project" value="UniProtKB-SubCell"/>
</dbReference>
<protein>
    <recommendedName>
        <fullName evidence="14">glucan 1,3-beta-glucosidase</fullName>
        <ecNumber evidence="14">3.2.1.58</ecNumber>
    </recommendedName>
    <alternativeName>
        <fullName evidence="15">Exo-1,3-beta-glucanase D</fullName>
    </alternativeName>
</protein>
<evidence type="ECO:0000256" key="11">
    <source>
        <dbReference type="ARBA" id="ARBA00023316"/>
    </source>
</evidence>
<dbReference type="AlphaFoldDB" id="A0A7S0B2T8"/>
<accession>A0A7S0B2T8</accession>
<feature type="compositionally biased region" description="Low complexity" evidence="17">
    <location>
        <begin position="42"/>
        <end position="58"/>
    </location>
</feature>
<dbReference type="Pfam" id="PF00150">
    <property type="entry name" value="Cellulase"/>
    <property type="match status" value="1"/>
</dbReference>
<keyword evidence="4" id="KW-0812">Transmembrane</keyword>
<dbReference type="PANTHER" id="PTHR31297">
    <property type="entry name" value="GLUCAN ENDO-1,6-BETA-GLUCOSIDASE B"/>
    <property type="match status" value="1"/>
</dbReference>
<dbReference type="InterPro" id="IPR050386">
    <property type="entry name" value="Glycosyl_hydrolase_5"/>
</dbReference>
<evidence type="ECO:0000256" key="13">
    <source>
        <dbReference type="ARBA" id="ARBA00037126"/>
    </source>
</evidence>
<feature type="compositionally biased region" description="Low complexity" evidence="17">
    <location>
        <begin position="147"/>
        <end position="163"/>
    </location>
</feature>
<comment type="function">
    <text evidence="13">Glucosidase involved in the degradation of cellulosic biomass. Active on lichenan.</text>
</comment>
<dbReference type="EC" id="3.2.1.58" evidence="14"/>
<dbReference type="InterPro" id="IPR017853">
    <property type="entry name" value="GH"/>
</dbReference>
<feature type="compositionally biased region" description="Low complexity" evidence="17">
    <location>
        <begin position="104"/>
        <end position="114"/>
    </location>
</feature>
<evidence type="ECO:0000256" key="10">
    <source>
        <dbReference type="ARBA" id="ARBA00023295"/>
    </source>
</evidence>
<evidence type="ECO:0000256" key="8">
    <source>
        <dbReference type="ARBA" id="ARBA00023136"/>
    </source>
</evidence>
<evidence type="ECO:0000256" key="14">
    <source>
        <dbReference type="ARBA" id="ARBA00038929"/>
    </source>
</evidence>
<evidence type="ECO:0000256" key="7">
    <source>
        <dbReference type="ARBA" id="ARBA00022989"/>
    </source>
</evidence>
<feature type="region of interest" description="Disordered" evidence="17">
    <location>
        <begin position="104"/>
        <end position="130"/>
    </location>
</feature>
<evidence type="ECO:0000259" key="18">
    <source>
        <dbReference type="Pfam" id="PF00150"/>
    </source>
</evidence>
<keyword evidence="5 16" id="KW-0378">Hydrolase</keyword>
<evidence type="ECO:0000256" key="2">
    <source>
        <dbReference type="ARBA" id="ARBA00005641"/>
    </source>
</evidence>
<keyword evidence="9" id="KW-0325">Glycoprotein</keyword>
<keyword evidence="8" id="KW-0472">Membrane</keyword>
<keyword evidence="10 16" id="KW-0326">Glycosidase</keyword>
<keyword evidence="3" id="KW-1003">Cell membrane</keyword>
<dbReference type="EMBL" id="HBEG01041751">
    <property type="protein sequence ID" value="CAD8381829.1"/>
    <property type="molecule type" value="Transcribed_RNA"/>
</dbReference>
<proteinExistence type="inferred from homology"/>
<reference evidence="19" key="1">
    <citation type="submission" date="2021-01" db="EMBL/GenBank/DDBJ databases">
        <authorList>
            <person name="Corre E."/>
            <person name="Pelletier E."/>
            <person name="Niang G."/>
            <person name="Scheremetjew M."/>
            <person name="Finn R."/>
            <person name="Kale V."/>
            <person name="Holt S."/>
            <person name="Cochrane G."/>
            <person name="Meng A."/>
            <person name="Brown T."/>
            <person name="Cohen L."/>
        </authorList>
    </citation>
    <scope>NUCLEOTIDE SEQUENCE</scope>
    <source>
        <strain evidence="19">Pbaha01</strain>
    </source>
</reference>
<evidence type="ECO:0000256" key="3">
    <source>
        <dbReference type="ARBA" id="ARBA00022475"/>
    </source>
</evidence>
<dbReference type="InterPro" id="IPR001547">
    <property type="entry name" value="Glyco_hydro_5"/>
</dbReference>
<evidence type="ECO:0000256" key="16">
    <source>
        <dbReference type="RuleBase" id="RU361153"/>
    </source>
</evidence>
<feature type="region of interest" description="Disordered" evidence="17">
    <location>
        <begin position="147"/>
        <end position="170"/>
    </location>
</feature>
<name>A0A7S0B2T8_9DINO</name>